<dbReference type="GO" id="GO:0032259">
    <property type="term" value="P:methylation"/>
    <property type="evidence" value="ECO:0007669"/>
    <property type="project" value="UniProtKB-KW"/>
</dbReference>
<dbReference type="PANTHER" id="PTHR11746">
    <property type="entry name" value="O-METHYLTRANSFERASE"/>
    <property type="match status" value="1"/>
</dbReference>
<dbReference type="InterPro" id="IPR016461">
    <property type="entry name" value="COMT-like"/>
</dbReference>
<protein>
    <submittedName>
        <fullName evidence="7">Uncharacterized protein</fullName>
    </submittedName>
</protein>
<sequence length="338" mass="37808">MELTGFIHQSISFMSSWALRFVAELEIANHIKAYGGPMPLHELARSIPIPPGKDLTLESLMGLLVHQRVFAKCEGGYQLTPISEIMLSEGANMGAFVRFATEPSPEQLLFTSKWFKDTGKSTVFELAHNGKQAWEVMKEKPELGNLFNDAMSSLSKEFVRILVARYPEIFEGINNLVDVGGGTGSTVKIIADSFPDLRCTVFDLPHVIDNSLNNDSISVVGGDMFDKIPLADAILLKTVLHDWSDEDCVRILKKCKEAIDSTINKGKVIVVEMVLDAETDDSKETETKLIYNLSLLFFFGSKERTKKEWHDLILGAGYSDYKIYPARMPLYSVIELYP</sequence>
<organism evidence="7 8">
    <name type="scientific">Rhynchospora breviuscula</name>
    <dbReference type="NCBI Taxonomy" id="2022672"/>
    <lineage>
        <taxon>Eukaryota</taxon>
        <taxon>Viridiplantae</taxon>
        <taxon>Streptophyta</taxon>
        <taxon>Embryophyta</taxon>
        <taxon>Tracheophyta</taxon>
        <taxon>Spermatophyta</taxon>
        <taxon>Magnoliopsida</taxon>
        <taxon>Liliopsida</taxon>
        <taxon>Poales</taxon>
        <taxon>Cyperaceae</taxon>
        <taxon>Cyperoideae</taxon>
        <taxon>Rhynchosporeae</taxon>
        <taxon>Rhynchospora</taxon>
    </lineage>
</organism>
<dbReference type="OrthoDB" id="1606438at2759"/>
<dbReference type="SUPFAM" id="SSF46785">
    <property type="entry name" value="Winged helix' DNA-binding domain"/>
    <property type="match status" value="1"/>
</dbReference>
<keyword evidence="3" id="KW-0949">S-adenosyl-L-methionine</keyword>
<evidence type="ECO:0000313" key="8">
    <source>
        <dbReference type="Proteomes" id="UP001151287"/>
    </source>
</evidence>
<dbReference type="InterPro" id="IPR029063">
    <property type="entry name" value="SAM-dependent_MTases_sf"/>
</dbReference>
<dbReference type="GO" id="GO:0046983">
    <property type="term" value="F:protein dimerization activity"/>
    <property type="evidence" value="ECO:0007669"/>
    <property type="project" value="InterPro"/>
</dbReference>
<feature type="active site" description="Proton acceptor" evidence="4">
    <location>
        <position position="241"/>
    </location>
</feature>
<comment type="caution">
    <text evidence="7">The sequence shown here is derived from an EMBL/GenBank/DDBJ whole genome shotgun (WGS) entry which is preliminary data.</text>
</comment>
<feature type="domain" description="O-methyltransferase dimerisation" evidence="6">
    <location>
        <begin position="12"/>
        <end position="88"/>
    </location>
</feature>
<gene>
    <name evidence="7" type="ORF">LUZ63_009362</name>
</gene>
<dbReference type="Pfam" id="PF08100">
    <property type="entry name" value="Dimerisation"/>
    <property type="match status" value="1"/>
</dbReference>
<evidence type="ECO:0000256" key="2">
    <source>
        <dbReference type="ARBA" id="ARBA00022679"/>
    </source>
</evidence>
<keyword evidence="8" id="KW-1185">Reference proteome</keyword>
<evidence type="ECO:0000259" key="6">
    <source>
        <dbReference type="Pfam" id="PF08100"/>
    </source>
</evidence>
<dbReference type="InterPro" id="IPR036388">
    <property type="entry name" value="WH-like_DNA-bd_sf"/>
</dbReference>
<dbReference type="GO" id="GO:0008171">
    <property type="term" value="F:O-methyltransferase activity"/>
    <property type="evidence" value="ECO:0007669"/>
    <property type="project" value="InterPro"/>
</dbReference>
<dbReference type="InterPro" id="IPR012967">
    <property type="entry name" value="COMT_dimerisation"/>
</dbReference>
<dbReference type="AlphaFoldDB" id="A0A9Q0CEW6"/>
<evidence type="ECO:0000256" key="3">
    <source>
        <dbReference type="ARBA" id="ARBA00022691"/>
    </source>
</evidence>
<keyword evidence="1" id="KW-0489">Methyltransferase</keyword>
<dbReference type="SUPFAM" id="SSF53335">
    <property type="entry name" value="S-adenosyl-L-methionine-dependent methyltransferases"/>
    <property type="match status" value="1"/>
</dbReference>
<evidence type="ECO:0000259" key="5">
    <source>
        <dbReference type="Pfam" id="PF00891"/>
    </source>
</evidence>
<dbReference type="EMBL" id="JAMQYH010000003">
    <property type="protein sequence ID" value="KAJ1692664.1"/>
    <property type="molecule type" value="Genomic_DNA"/>
</dbReference>
<dbReference type="FunFam" id="3.40.50.150:FF:000206">
    <property type="entry name" value="O-methyltransferase ZRP4"/>
    <property type="match status" value="1"/>
</dbReference>
<dbReference type="PROSITE" id="PS51683">
    <property type="entry name" value="SAM_OMT_II"/>
    <property type="match status" value="1"/>
</dbReference>
<evidence type="ECO:0000256" key="4">
    <source>
        <dbReference type="PIRSR" id="PIRSR005739-1"/>
    </source>
</evidence>
<dbReference type="PIRSF" id="PIRSF005739">
    <property type="entry name" value="O-mtase"/>
    <property type="match status" value="1"/>
</dbReference>
<dbReference type="Proteomes" id="UP001151287">
    <property type="component" value="Unassembled WGS sequence"/>
</dbReference>
<dbReference type="Pfam" id="PF00891">
    <property type="entry name" value="Methyltransf_2"/>
    <property type="match status" value="1"/>
</dbReference>
<reference evidence="7" key="1">
    <citation type="journal article" date="2022" name="Cell">
        <title>Repeat-based holocentromeres influence genome architecture and karyotype evolution.</title>
        <authorList>
            <person name="Hofstatter P.G."/>
            <person name="Thangavel G."/>
            <person name="Lux T."/>
            <person name="Neumann P."/>
            <person name="Vondrak T."/>
            <person name="Novak P."/>
            <person name="Zhang M."/>
            <person name="Costa L."/>
            <person name="Castellani M."/>
            <person name="Scott A."/>
            <person name="Toegelov H."/>
            <person name="Fuchs J."/>
            <person name="Mata-Sucre Y."/>
            <person name="Dias Y."/>
            <person name="Vanzela A.L.L."/>
            <person name="Huettel B."/>
            <person name="Almeida C.C.S."/>
            <person name="Simkova H."/>
            <person name="Souza G."/>
            <person name="Pedrosa-Harand A."/>
            <person name="Macas J."/>
            <person name="Mayer K.F.X."/>
            <person name="Houben A."/>
            <person name="Marques A."/>
        </authorList>
    </citation>
    <scope>NUCLEOTIDE SEQUENCE</scope>
    <source>
        <strain evidence="7">RhyBre1mFocal</strain>
    </source>
</reference>
<dbReference type="Gene3D" id="3.40.50.150">
    <property type="entry name" value="Vaccinia Virus protein VP39"/>
    <property type="match status" value="1"/>
</dbReference>
<proteinExistence type="predicted"/>
<evidence type="ECO:0000313" key="7">
    <source>
        <dbReference type="EMBL" id="KAJ1692664.1"/>
    </source>
</evidence>
<dbReference type="InterPro" id="IPR036390">
    <property type="entry name" value="WH_DNA-bd_sf"/>
</dbReference>
<keyword evidence="2" id="KW-0808">Transferase</keyword>
<name>A0A9Q0CEW6_9POAL</name>
<feature type="domain" description="O-methyltransferase C-terminal" evidence="5">
    <location>
        <begin position="114"/>
        <end position="319"/>
    </location>
</feature>
<dbReference type="InterPro" id="IPR001077">
    <property type="entry name" value="COMT_C"/>
</dbReference>
<accession>A0A9Q0CEW6</accession>
<evidence type="ECO:0000256" key="1">
    <source>
        <dbReference type="ARBA" id="ARBA00022603"/>
    </source>
</evidence>
<dbReference type="Gene3D" id="1.10.10.10">
    <property type="entry name" value="Winged helix-like DNA-binding domain superfamily/Winged helix DNA-binding domain"/>
    <property type="match status" value="1"/>
</dbReference>